<evidence type="ECO:0000256" key="1">
    <source>
        <dbReference type="ARBA" id="ARBA00001924"/>
    </source>
</evidence>
<dbReference type="OrthoDB" id="8300278at2759"/>
<keyword evidence="5" id="KW-0001">2Fe-2S</keyword>
<dbReference type="InterPro" id="IPR036856">
    <property type="entry name" value="Ald_Oxase/Xan_DH_a/b_sf"/>
</dbReference>
<dbReference type="InterPro" id="IPR016166">
    <property type="entry name" value="FAD-bd_PCMH"/>
</dbReference>
<dbReference type="InterPro" id="IPR037165">
    <property type="entry name" value="AldOxase/xan_DH_Mopterin-bd_sf"/>
</dbReference>
<dbReference type="Pfam" id="PF01799">
    <property type="entry name" value="Fer2_2"/>
    <property type="match status" value="1"/>
</dbReference>
<feature type="domain" description="FAD-binding PCMH-type" evidence="13">
    <location>
        <begin position="1046"/>
        <end position="1225"/>
    </location>
</feature>
<dbReference type="Pfam" id="PF20256">
    <property type="entry name" value="MoCoBD_2"/>
    <property type="match status" value="2"/>
</dbReference>
<dbReference type="Pfam" id="PF00111">
    <property type="entry name" value="Fer2"/>
    <property type="match status" value="1"/>
</dbReference>
<evidence type="ECO:0000256" key="4">
    <source>
        <dbReference type="ARBA" id="ARBA00022505"/>
    </source>
</evidence>
<gene>
    <name evidence="14" type="ORF">HPLM_LOCUS11574</name>
</gene>
<dbReference type="FunFam" id="3.30.365.10:FF:000002">
    <property type="entry name" value="Xanthine dehydrogenase oxidase"/>
    <property type="match status" value="2"/>
</dbReference>
<protein>
    <recommendedName>
        <fullName evidence="16">FAD-binding PCMH-type domain-containing protein</fullName>
    </recommendedName>
</protein>
<dbReference type="SUPFAM" id="SSF47741">
    <property type="entry name" value="CO dehydrogenase ISP C-domain like"/>
    <property type="match status" value="1"/>
</dbReference>
<dbReference type="SUPFAM" id="SSF54292">
    <property type="entry name" value="2Fe-2S ferredoxin-like"/>
    <property type="match status" value="1"/>
</dbReference>
<dbReference type="InterPro" id="IPR002888">
    <property type="entry name" value="2Fe-2S-bd"/>
</dbReference>
<dbReference type="InterPro" id="IPR016208">
    <property type="entry name" value="Ald_Oxase/xanthine_DH-like"/>
</dbReference>
<dbReference type="PANTHER" id="PTHR11908">
    <property type="entry name" value="XANTHINE DEHYDROGENASE"/>
    <property type="match status" value="1"/>
</dbReference>
<dbReference type="InterPro" id="IPR012675">
    <property type="entry name" value="Beta-grasp_dom_sf"/>
</dbReference>
<evidence type="ECO:0008006" key="16">
    <source>
        <dbReference type="Google" id="ProtNLM"/>
    </source>
</evidence>
<keyword evidence="10" id="KW-0520">NAD</keyword>
<evidence type="ECO:0000256" key="10">
    <source>
        <dbReference type="ARBA" id="ARBA00023027"/>
    </source>
</evidence>
<evidence type="ECO:0000256" key="3">
    <source>
        <dbReference type="ARBA" id="ARBA00006849"/>
    </source>
</evidence>
<comment type="cofactor">
    <cofactor evidence="2">
        <name>FAD</name>
        <dbReference type="ChEBI" id="CHEBI:57692"/>
    </cofactor>
</comment>
<keyword evidence="8" id="KW-0408">Iron</keyword>
<dbReference type="CDD" id="cd00207">
    <property type="entry name" value="fer2"/>
    <property type="match status" value="1"/>
</dbReference>
<dbReference type="PANTHER" id="PTHR11908:SF139">
    <property type="entry name" value="XANTHINE DEHYDROGENASE-RELATED"/>
    <property type="match status" value="1"/>
</dbReference>
<accession>A0A3P7V6Z1</accession>
<evidence type="ECO:0000259" key="13">
    <source>
        <dbReference type="PROSITE" id="PS51387"/>
    </source>
</evidence>
<dbReference type="SUPFAM" id="SSF54665">
    <property type="entry name" value="CO dehydrogenase molybdoprotein N-domain-like"/>
    <property type="match status" value="2"/>
</dbReference>
<dbReference type="Gene3D" id="3.30.43.10">
    <property type="entry name" value="Uridine Diphospho-n-acetylenolpyruvylglucosamine Reductase, domain 2"/>
    <property type="match status" value="1"/>
</dbReference>
<dbReference type="SUPFAM" id="SSF55447">
    <property type="entry name" value="CO dehydrogenase flavoprotein C-terminal domain-like"/>
    <property type="match status" value="1"/>
</dbReference>
<dbReference type="InterPro" id="IPR000674">
    <property type="entry name" value="Ald_Oxase/Xan_DH_a/b"/>
</dbReference>
<dbReference type="InterPro" id="IPR036884">
    <property type="entry name" value="2Fe-2S-bd_dom_sf"/>
</dbReference>
<dbReference type="InterPro" id="IPR001041">
    <property type="entry name" value="2Fe-2S_ferredoxin-type"/>
</dbReference>
<evidence type="ECO:0000256" key="8">
    <source>
        <dbReference type="ARBA" id="ARBA00023004"/>
    </source>
</evidence>
<dbReference type="InterPro" id="IPR002346">
    <property type="entry name" value="Mopterin_DH_FAD-bd"/>
</dbReference>
<evidence type="ECO:0000256" key="11">
    <source>
        <dbReference type="ARBA" id="ARBA00034078"/>
    </source>
</evidence>
<dbReference type="InterPro" id="IPR036318">
    <property type="entry name" value="FAD-bd_PCMH-like_sf"/>
</dbReference>
<evidence type="ECO:0000313" key="14">
    <source>
        <dbReference type="EMBL" id="VDO43236.1"/>
    </source>
</evidence>
<evidence type="ECO:0000256" key="2">
    <source>
        <dbReference type="ARBA" id="ARBA00001974"/>
    </source>
</evidence>
<evidence type="ECO:0000259" key="12">
    <source>
        <dbReference type="PROSITE" id="PS51085"/>
    </source>
</evidence>
<evidence type="ECO:0000256" key="5">
    <source>
        <dbReference type="ARBA" id="ARBA00022714"/>
    </source>
</evidence>
<organism evidence="14 15">
    <name type="scientific">Haemonchus placei</name>
    <name type="common">Barber's pole worm</name>
    <dbReference type="NCBI Taxonomy" id="6290"/>
    <lineage>
        <taxon>Eukaryota</taxon>
        <taxon>Metazoa</taxon>
        <taxon>Ecdysozoa</taxon>
        <taxon>Nematoda</taxon>
        <taxon>Chromadorea</taxon>
        <taxon>Rhabditida</taxon>
        <taxon>Rhabditina</taxon>
        <taxon>Rhabditomorpha</taxon>
        <taxon>Strongyloidea</taxon>
        <taxon>Trichostrongylidae</taxon>
        <taxon>Haemonchus</taxon>
    </lineage>
</organism>
<dbReference type="InterPro" id="IPR016169">
    <property type="entry name" value="FAD-bd_PCMH_sub2"/>
</dbReference>
<comment type="similarity">
    <text evidence="3">Belongs to the xanthine dehydrogenase family.</text>
</comment>
<dbReference type="Gene3D" id="3.30.465.10">
    <property type="match status" value="1"/>
</dbReference>
<dbReference type="EMBL" id="UZAF01017605">
    <property type="protein sequence ID" value="VDO43236.1"/>
    <property type="molecule type" value="Genomic_DNA"/>
</dbReference>
<keyword evidence="4" id="KW-0500">Molybdenum</keyword>
<dbReference type="Gene3D" id="3.10.20.30">
    <property type="match status" value="1"/>
</dbReference>
<evidence type="ECO:0000313" key="15">
    <source>
        <dbReference type="Proteomes" id="UP000268014"/>
    </source>
</evidence>
<dbReference type="Gene3D" id="3.90.1170.50">
    <property type="entry name" value="Aldehyde oxidase/xanthine dehydrogenase, a/b hammerhead"/>
    <property type="match status" value="2"/>
</dbReference>
<dbReference type="GO" id="GO:0051537">
    <property type="term" value="F:2 iron, 2 sulfur cluster binding"/>
    <property type="evidence" value="ECO:0007669"/>
    <property type="project" value="UniProtKB-KW"/>
</dbReference>
<dbReference type="Gene3D" id="3.30.390.50">
    <property type="entry name" value="CO dehydrogenase flavoprotein, C-terminal domain"/>
    <property type="match status" value="1"/>
</dbReference>
<dbReference type="GO" id="GO:0071949">
    <property type="term" value="F:FAD binding"/>
    <property type="evidence" value="ECO:0007669"/>
    <property type="project" value="InterPro"/>
</dbReference>
<dbReference type="PROSITE" id="PS51085">
    <property type="entry name" value="2FE2S_FER_2"/>
    <property type="match status" value="1"/>
</dbReference>
<dbReference type="PROSITE" id="PS00197">
    <property type="entry name" value="2FE2S_FER_1"/>
    <property type="match status" value="1"/>
</dbReference>
<dbReference type="FunFam" id="3.10.20.30:FF:000012">
    <property type="entry name" value="Xanthine dehydrogenase/oxidase"/>
    <property type="match status" value="1"/>
</dbReference>
<dbReference type="Proteomes" id="UP000268014">
    <property type="component" value="Unassembled WGS sequence"/>
</dbReference>
<keyword evidence="15" id="KW-1185">Reference proteome</keyword>
<dbReference type="InterPro" id="IPR036683">
    <property type="entry name" value="CO_DH_flav_C_dom_sf"/>
</dbReference>
<dbReference type="Pfam" id="PF01315">
    <property type="entry name" value="Ald_Xan_dh_C"/>
    <property type="match status" value="2"/>
</dbReference>
<evidence type="ECO:0000256" key="6">
    <source>
        <dbReference type="ARBA" id="ARBA00022723"/>
    </source>
</evidence>
<dbReference type="GO" id="GO:0016491">
    <property type="term" value="F:oxidoreductase activity"/>
    <property type="evidence" value="ECO:0007669"/>
    <property type="project" value="UniProtKB-KW"/>
</dbReference>
<dbReference type="GO" id="GO:0005506">
    <property type="term" value="F:iron ion binding"/>
    <property type="evidence" value="ECO:0007669"/>
    <property type="project" value="InterPro"/>
</dbReference>
<dbReference type="InterPro" id="IPR006058">
    <property type="entry name" value="2Fe2S_fd_BS"/>
</dbReference>
<dbReference type="Gene3D" id="1.10.150.120">
    <property type="entry name" value="[2Fe-2S]-binding domain"/>
    <property type="match status" value="1"/>
</dbReference>
<comment type="cofactor">
    <cofactor evidence="11">
        <name>[2Fe-2S] cluster</name>
        <dbReference type="ChEBI" id="CHEBI:190135"/>
    </cofactor>
</comment>
<evidence type="ECO:0000256" key="9">
    <source>
        <dbReference type="ARBA" id="ARBA00023014"/>
    </source>
</evidence>
<dbReference type="Pfam" id="PF00941">
    <property type="entry name" value="FAD_binding_5"/>
    <property type="match status" value="1"/>
</dbReference>
<keyword evidence="7" id="KW-0560">Oxidoreductase</keyword>
<proteinExistence type="inferred from homology"/>
<dbReference type="FunFam" id="3.30.365.10:FF:000001">
    <property type="entry name" value="Xanthine dehydrogenase oxidase"/>
    <property type="match status" value="2"/>
</dbReference>
<dbReference type="SMART" id="SM01008">
    <property type="entry name" value="Ald_Xan_dh_C"/>
    <property type="match status" value="2"/>
</dbReference>
<dbReference type="PROSITE" id="PS51387">
    <property type="entry name" value="FAD_PCMH"/>
    <property type="match status" value="1"/>
</dbReference>
<evidence type="ECO:0000256" key="7">
    <source>
        <dbReference type="ARBA" id="ARBA00023002"/>
    </source>
</evidence>
<feature type="domain" description="2Fe-2S ferredoxin-type" evidence="12">
    <location>
        <begin position="767"/>
        <end position="859"/>
    </location>
</feature>
<sequence>MNGLKRHLNELLLAIDDDIAQYSSISDFNYKRNLIRAAVCELCDNPDQSIEGPEVPVEPLQLYSEWSHDDAGPSEYAESEAYVTGEALYFNDINTEGVLHGAVVLSTEAHAKILKVDTTEAMSLDGVVKYVDIHQTSFEIIQDIPRGGTNYPGSLLRDIFGPDDTPMFADGEVSTQFVLAFGQLIGLVVARDPVTARRAATLVKVHYQELPAVLTMEVSSILGESYHENWVIHTTTQSMNLHQLFTAAVLGVPAQNVTVKVKHVGGSFGGKYTQSALTGAWAAVAAYALNRPVKVRLTRFEDMFVTGKRHPAMVKYKVGVSTSGLLRCAYLKVYLDGGYAVDTSHVVAYLSTALSDTCYNIPVMRAEGYALKTNKSNNTAMRANGMPQAFFAMNGTSCTDKDTTAVVHLTTYVTVTFAIKIMEMNFNKGGGVRLSGEPIPNDALLECWNECLEFSEFDRIRKDVNRFNATSKNVKLGIALSATRMGLAHPGANEQAEALVQICMDGSVEIKIGGIEMGQGLNTKCIQIASRTLGIPISLIKIVDASTDNTCNDPAAGGSQDATAHGRAVQACCERLMVGLRAILKEEPDWCKAVQKAHNMRLPLKASEHTRIDREKHGIPLQSSVYNTTGVACIVSQILSVDIVMDAGRSLNPAVDIGQIEGALMMSYGNFTCEELTYDDKGKMSDDMFSRYKFPSSLMTPKRFRVKLLKRSDGSEGQIYSSKSVGDPATVLGVGIYASLRYAINARRQDIGRTKCLFRPSFQMKTSDLRFNVNGNDVCAANIDPETTLASYLRNTLGLTGTKLACEEGVCGACTVVIGKWDYKAKKARRYDYRYIAVNACLFPLYMVHNHLVLTVEGIGNTKKIHPIQDRLARGHGTQCGFCSPGFVMSAYALLRTNPTPSIHQINQAVKGEAWFRIGICAVVLDIDLFLKLFIRLVKDSSSCPCKENGMIAGQSKLVTFGDFPKFDETQEIIFPPTLIMGKTTDDLYLEGDRVTLVTPTSWKQFDDCIKMDDKVTLVSSGMISRLMRCTHILLYNLITSAIESHVPPLPLGVWVTSWDPLWFVIINEASEEKYDWKFLQLLSELAQSPKQQRTKWVSLHKLPSLKAVEVTEGGVSIGAALSVSDFVRSVEEFCDPSISTPIRNLFEKYSSTQVMNVASWVGGLFTGASDISSVLLAFNAKLVVRELASAFTSGQVSDFMDDQYHMKLKSGDVVVAVVFPRSQKNVRVFTFKQGQRTGADTTVVNCVGVLRRKDNIENARVALSFGSGTVLCNKVNECLSGKRFDGLVGNNDELLKALDEDIAQFSSIPDFSYRRALAKAAISKMCEELSGKATVQKEIPVDYLQLYTEWSKGDSDACGRPLATQSSDRYTTGEAVFVNDMKIKDVVHASVVLSTKAHAKILSVDASEALSMNGVLRYIDINSIPKGGTNYPGMLPVNVLGPDNTPMFADGEVLAVGQVIGLVIAEDLETARRAAKLVKVCYEELPAILTMDEAIEQGSYHAEPLLLGVEEEVVRNELRDCEFEIEGTTTTGGQEHCYMETQGSIAVPGENDEWVIHSSTQSMNMVQLYTSAVLSIPANKVTVRVKRIGGAFGGKASQSLPPGVWAAVAAHAVKRPVSVMLTRNEDMLITGKRHPIMVKYRVGLDRDGTLRAAYLKVYVDGGYASDVSHMVTWLSSEMADCCYNFPVMRVEGYTLKTNKSNNTAFRGFGVPQAFFAMNGILSHAASSICKPLEEIMEKNFKKSGEIRFSKEPILNDALLDCWKECMQWSDFKKRREEVDSFNKKSEHIKRGIAMAATRMGLTHPGPLEQAAALVQIYMDGTVAVSIGGVEMGQGLNTKCMQVASRALGIPISLITILDASTDKTCNAPDTGGSQAADIHGKAIQVCCERLLTGLRPILKEEPDWKKAVLKAYNMKLPLQASEHIRIEREKYGIAEHSSTYQTSGAACIVSEVDCRTGEHQLLSVDIVMDVGRSLNPAVDIGQIEGAFMQSYGNFTCEELTYDDKGKLVEDSLYKYKLPTPAMTPKKYVSILMNVLLLCRFRVKLLKESDCFEGQVYSSKGIGEPPMMLGVGTYASLRYAIRSRRADLRIPGFFPATAPLTAAKIVSYCNYEDC</sequence>
<keyword evidence="6" id="KW-0479">Metal-binding</keyword>
<dbReference type="SUPFAM" id="SSF56176">
    <property type="entry name" value="FAD-binding/transporter-associated domain-like"/>
    <property type="match status" value="1"/>
</dbReference>
<name>A0A3P7V6Z1_HAEPC</name>
<dbReference type="InterPro" id="IPR046867">
    <property type="entry name" value="AldOxase/xan_DH_MoCoBD2"/>
</dbReference>
<keyword evidence="9" id="KW-0411">Iron-sulfur</keyword>
<dbReference type="InterPro" id="IPR016167">
    <property type="entry name" value="FAD-bd_PCMH_sub1"/>
</dbReference>
<dbReference type="SUPFAM" id="SSF56003">
    <property type="entry name" value="Molybdenum cofactor-binding domain"/>
    <property type="match status" value="2"/>
</dbReference>
<dbReference type="Pfam" id="PF02738">
    <property type="entry name" value="MoCoBD_1"/>
    <property type="match status" value="2"/>
</dbReference>
<dbReference type="InterPro" id="IPR008274">
    <property type="entry name" value="AldOxase/xan_DH_MoCoBD1"/>
</dbReference>
<dbReference type="InterPro" id="IPR036010">
    <property type="entry name" value="2Fe-2S_ferredoxin-like_sf"/>
</dbReference>
<reference evidence="14 15" key="1">
    <citation type="submission" date="2018-11" db="EMBL/GenBank/DDBJ databases">
        <authorList>
            <consortium name="Pathogen Informatics"/>
        </authorList>
    </citation>
    <scope>NUCLEOTIDE SEQUENCE [LARGE SCALE GENOMIC DNA]</scope>
    <source>
        <strain evidence="14 15">MHpl1</strain>
    </source>
</reference>
<dbReference type="STRING" id="6290.A0A3P7V6Z1"/>
<comment type="cofactor">
    <cofactor evidence="1">
        <name>Mo-molybdopterin</name>
        <dbReference type="ChEBI" id="CHEBI:71302"/>
    </cofactor>
</comment>
<dbReference type="Gene3D" id="3.30.365.10">
    <property type="entry name" value="Aldehyde oxidase/xanthine dehydrogenase, molybdopterin binding domain"/>
    <property type="match status" value="7"/>
</dbReference>